<dbReference type="GO" id="GO:0016020">
    <property type="term" value="C:membrane"/>
    <property type="evidence" value="ECO:0007669"/>
    <property type="project" value="GOC"/>
</dbReference>
<proteinExistence type="predicted"/>
<name>A0A2A4WZP1_UNCAE</name>
<reference evidence="4" key="1">
    <citation type="submission" date="2017-08" db="EMBL/GenBank/DDBJ databases">
        <title>A dynamic microbial community with high functional redundancy inhabits the cold, oxic subseafloor aquifer.</title>
        <authorList>
            <person name="Tully B.J."/>
            <person name="Wheat C.G."/>
            <person name="Glazer B.T."/>
            <person name="Huber J.A."/>
        </authorList>
    </citation>
    <scope>NUCLEOTIDE SEQUENCE [LARGE SCALE GENOMIC DNA]</scope>
</reference>
<feature type="transmembrane region" description="Helical" evidence="2">
    <location>
        <begin position="327"/>
        <end position="346"/>
    </location>
</feature>
<keyword evidence="2" id="KW-0812">Transmembrane</keyword>
<evidence type="ECO:0008006" key="5">
    <source>
        <dbReference type="Google" id="ProtNLM"/>
    </source>
</evidence>
<dbReference type="Proteomes" id="UP000218775">
    <property type="component" value="Unassembled WGS sequence"/>
</dbReference>
<dbReference type="GO" id="GO:0051999">
    <property type="term" value="P:mannosyl-inositol phosphorylceramide biosynthetic process"/>
    <property type="evidence" value="ECO:0007669"/>
    <property type="project" value="TreeGrafter"/>
</dbReference>
<gene>
    <name evidence="3" type="ORF">COB21_05830</name>
</gene>
<dbReference type="Pfam" id="PF04488">
    <property type="entry name" value="Gly_transf_sug"/>
    <property type="match status" value="1"/>
</dbReference>
<dbReference type="GO" id="GO:0000030">
    <property type="term" value="F:mannosyltransferase activity"/>
    <property type="evidence" value="ECO:0007669"/>
    <property type="project" value="TreeGrafter"/>
</dbReference>
<keyword evidence="1" id="KW-0808">Transferase</keyword>
<dbReference type="PANTHER" id="PTHR32385:SF15">
    <property type="entry name" value="INOSITOL PHOSPHOCERAMIDE MANNOSYLTRANSFERASE 1"/>
    <property type="match status" value="1"/>
</dbReference>
<dbReference type="PROSITE" id="PS51257">
    <property type="entry name" value="PROKAR_LIPOPROTEIN"/>
    <property type="match status" value="1"/>
</dbReference>
<dbReference type="InterPro" id="IPR051706">
    <property type="entry name" value="Glycosyltransferase_domain"/>
</dbReference>
<dbReference type="InterPro" id="IPR007577">
    <property type="entry name" value="GlycoTrfase_DXD_sugar-bd_CS"/>
</dbReference>
<dbReference type="PANTHER" id="PTHR32385">
    <property type="entry name" value="MANNOSYL PHOSPHORYLINOSITOL CERAMIDE SYNTHASE"/>
    <property type="match status" value="1"/>
</dbReference>
<evidence type="ECO:0000313" key="3">
    <source>
        <dbReference type="EMBL" id="PCI75295.1"/>
    </source>
</evidence>
<dbReference type="AlphaFoldDB" id="A0A2A4WZP1"/>
<dbReference type="EMBL" id="NVUK01000051">
    <property type="protein sequence ID" value="PCI75295.1"/>
    <property type="molecule type" value="Genomic_DNA"/>
</dbReference>
<comment type="caution">
    <text evidence="3">The sequence shown here is derived from an EMBL/GenBank/DDBJ whole genome shotgun (WGS) entry which is preliminary data.</text>
</comment>
<sequence>MQRLFLKFLFACSLVCLISGCEKKPNPVDEDSFSFLMGDQEELWQFVKTNEDFSNLEFFEKNYEATKLCKADLHAKPLVPKTVHFIWVGPNNFPETSIDNVVSWVNNNPNFKFKFWTDRLRPLPHPSMELELVSNFPFQFFEKEFVSSTNWAEKSDLLRYEILYQQGGIYVDHDVICLNSFEELTHTYDLFCGMEPPHQLVLNTSINLCNNLIGSAPAHPVLKETIERVSKRWKSIEKIFPGKDTDSTIMRIAHRTFSPFDEAFQAKASQLGNNDIAFPANFFNNMGKNPGKYAHHYYASTWFDDEPAFEKNLRRRLTKISRKNNQILLFNAFILAANLFLVVFLLRQKHIFKRYERKN</sequence>
<dbReference type="SUPFAM" id="SSF53448">
    <property type="entry name" value="Nucleotide-diphospho-sugar transferases"/>
    <property type="match status" value="1"/>
</dbReference>
<keyword evidence="2" id="KW-0472">Membrane</keyword>
<dbReference type="InterPro" id="IPR029044">
    <property type="entry name" value="Nucleotide-diphossugar_trans"/>
</dbReference>
<evidence type="ECO:0000313" key="4">
    <source>
        <dbReference type="Proteomes" id="UP000218775"/>
    </source>
</evidence>
<organism evidence="3 4">
    <name type="scientific">Aerophobetes bacterium</name>
    <dbReference type="NCBI Taxonomy" id="2030807"/>
    <lineage>
        <taxon>Bacteria</taxon>
        <taxon>Candidatus Aerophobota</taxon>
    </lineage>
</organism>
<evidence type="ECO:0000256" key="2">
    <source>
        <dbReference type="SAM" id="Phobius"/>
    </source>
</evidence>
<keyword evidence="2" id="KW-1133">Transmembrane helix</keyword>
<evidence type="ECO:0000256" key="1">
    <source>
        <dbReference type="ARBA" id="ARBA00022679"/>
    </source>
</evidence>
<protein>
    <recommendedName>
        <fullName evidence="5">Glycosyl transferase</fullName>
    </recommendedName>
</protein>
<accession>A0A2A4WZP1</accession>
<dbReference type="Gene3D" id="3.90.550.20">
    <property type="match status" value="1"/>
</dbReference>